<dbReference type="Pfam" id="PF13560">
    <property type="entry name" value="HTH_31"/>
    <property type="match status" value="1"/>
</dbReference>
<dbReference type="Proteomes" id="UP000323242">
    <property type="component" value="Unassembled WGS sequence"/>
</dbReference>
<dbReference type="SMART" id="SM00530">
    <property type="entry name" value="HTH_XRE"/>
    <property type="match status" value="1"/>
</dbReference>
<proteinExistence type="predicted"/>
<name>A0A5D4JRB7_9ACTN</name>
<dbReference type="SUPFAM" id="SSF47413">
    <property type="entry name" value="lambda repressor-like DNA-binding domains"/>
    <property type="match status" value="1"/>
</dbReference>
<evidence type="ECO:0000313" key="2">
    <source>
        <dbReference type="EMBL" id="TYR66163.1"/>
    </source>
</evidence>
<dbReference type="InterPro" id="IPR001387">
    <property type="entry name" value="Cro/C1-type_HTH"/>
</dbReference>
<evidence type="ECO:0000259" key="1">
    <source>
        <dbReference type="SMART" id="SM00530"/>
    </source>
</evidence>
<dbReference type="GO" id="GO:0003677">
    <property type="term" value="F:DNA binding"/>
    <property type="evidence" value="ECO:0007669"/>
    <property type="project" value="InterPro"/>
</dbReference>
<sequence>MSNSASVCLMSTEESEELDVMSVVRARVKELRGRNGWSGAELGEHLSAVGVAWNRSIVANFEAGRRPSVSAVELLALAQVLNVAPIHLLVPPDAEGDRLYEVTPALAAPVADVRAWIRGYYPLKADNLSQFHREAPRAEWGAVRMKSSNDPQEQLDAVRASLENLKDYERQLAAQVGEQDG</sequence>
<reference evidence="2 3" key="1">
    <citation type="submission" date="2019-08" db="EMBL/GenBank/DDBJ databases">
        <title>Draft genome for granaticin producer strain Streptomyces parvus C05.</title>
        <authorList>
            <person name="Gonzalez-Pimentel J.L."/>
        </authorList>
    </citation>
    <scope>NUCLEOTIDE SEQUENCE [LARGE SCALE GENOMIC DNA]</scope>
    <source>
        <strain evidence="2 3">C05</strain>
    </source>
</reference>
<evidence type="ECO:0000313" key="3">
    <source>
        <dbReference type="Proteomes" id="UP000323242"/>
    </source>
</evidence>
<feature type="domain" description="HTH cro/C1-type" evidence="1">
    <location>
        <begin position="27"/>
        <end position="88"/>
    </location>
</feature>
<accession>A0A5D4JRB7</accession>
<keyword evidence="3" id="KW-1185">Reference proteome</keyword>
<dbReference type="Gene3D" id="1.10.260.40">
    <property type="entry name" value="lambda repressor-like DNA-binding domains"/>
    <property type="match status" value="1"/>
</dbReference>
<organism evidence="2 3">
    <name type="scientific">Streptomyces parvus</name>
    <dbReference type="NCBI Taxonomy" id="66428"/>
    <lineage>
        <taxon>Bacteria</taxon>
        <taxon>Bacillati</taxon>
        <taxon>Actinomycetota</taxon>
        <taxon>Actinomycetes</taxon>
        <taxon>Kitasatosporales</taxon>
        <taxon>Streptomycetaceae</taxon>
        <taxon>Streptomyces</taxon>
    </lineage>
</organism>
<comment type="caution">
    <text evidence="2">The sequence shown here is derived from an EMBL/GenBank/DDBJ whole genome shotgun (WGS) entry which is preliminary data.</text>
</comment>
<protein>
    <submittedName>
        <fullName evidence="2">Helix-turn-helix transcriptional regulator</fullName>
    </submittedName>
</protein>
<dbReference type="EMBL" id="VSZQ01000007">
    <property type="protein sequence ID" value="TYR66163.1"/>
    <property type="molecule type" value="Genomic_DNA"/>
</dbReference>
<dbReference type="AlphaFoldDB" id="A0A5D4JRB7"/>
<gene>
    <name evidence="2" type="ORF">FY004_02320</name>
</gene>
<dbReference type="CDD" id="cd00093">
    <property type="entry name" value="HTH_XRE"/>
    <property type="match status" value="1"/>
</dbReference>
<dbReference type="InterPro" id="IPR010982">
    <property type="entry name" value="Lambda_DNA-bd_dom_sf"/>
</dbReference>